<dbReference type="EMBL" id="CP091430">
    <property type="protein sequence ID" value="UVI32524.1"/>
    <property type="molecule type" value="Genomic_DNA"/>
</dbReference>
<evidence type="ECO:0000259" key="2">
    <source>
        <dbReference type="Pfam" id="PF20250"/>
    </source>
</evidence>
<proteinExistence type="predicted"/>
<protein>
    <submittedName>
        <fullName evidence="3">FapA family protein</fullName>
    </submittedName>
</protein>
<reference evidence="3" key="1">
    <citation type="submission" date="2022-01" db="EMBL/GenBank/DDBJ databases">
        <title>Paenibacillus spongiae sp. nov., isolated from marine sponge.</title>
        <authorList>
            <person name="Li Z."/>
            <person name="Zhang M."/>
        </authorList>
    </citation>
    <scope>NUCLEOTIDE SEQUENCE</scope>
    <source>
        <strain evidence="3">PHS-Z3</strain>
    </source>
</reference>
<keyword evidence="4" id="KW-1185">Reference proteome</keyword>
<dbReference type="Pfam" id="PF20250">
    <property type="entry name" value="FapA_N"/>
    <property type="match status" value="1"/>
</dbReference>
<accession>A0ABY5SFH3</accession>
<evidence type="ECO:0000313" key="3">
    <source>
        <dbReference type="EMBL" id="UVI32524.1"/>
    </source>
</evidence>
<gene>
    <name evidence="3" type="ORF">L1F29_12150</name>
</gene>
<dbReference type="Proteomes" id="UP001057877">
    <property type="component" value="Chromosome"/>
</dbReference>
<dbReference type="PANTHER" id="PTHR38032:SF1">
    <property type="entry name" value="RNA-BINDING PROTEIN KHPB N-TERMINAL DOMAIN-CONTAINING PROTEIN"/>
    <property type="match status" value="1"/>
</dbReference>
<sequence length="470" mass="50936">MTISSRKVLESYLVIQPSQDKLTAYLKFNVADDQFTCTFSELEAFVRSNGIQFGIDTVVLAKIAEQPKAFFHTQTVIAQGQPAVNGQDGTIRLAYNMEEEDRRPAELEDGKVDFKEISQLKNVKRGQLIAEKIAATEGTPGRLVTGDHLPGKNGKEAYFKLGKNVVLNPEKTALYAAIDGLITMTDKSKINVFPIYEVNGDVDYKIGNIDFVGTVVIRGNVLTGFRVKASGDIRVIGGVEGAELEADGSIDVTGGVLASNKGYIRAGKNVKSSFIQDGNVTAAEDVLVSQSIMHSHVRAGRKVICAGAKGLIVGGSIQAGEGVSARTIGNTMSTATSIEVGVRPELRAELLELRQQLKTTSGNLDKTEKALVLLDQLAAAGQLTSDKMALRIKLNATKRQAADEAAAIRERILEIEKSLEETEAAKVDAISWIYGGTKIVIGRYTRFVKDPTQRVSFRFTDGDIVMLPYY</sequence>
<feature type="domain" description="Flagellar Assembly Protein A N-terminal region" evidence="2">
    <location>
        <begin position="15"/>
        <end position="185"/>
    </location>
</feature>
<dbReference type="Pfam" id="PF03961">
    <property type="entry name" value="FapA"/>
    <property type="match status" value="1"/>
</dbReference>
<feature type="coiled-coil region" evidence="1">
    <location>
        <begin position="398"/>
        <end position="425"/>
    </location>
</feature>
<dbReference type="InterPro" id="IPR046866">
    <property type="entry name" value="FapA_N"/>
</dbReference>
<dbReference type="PANTHER" id="PTHR38032">
    <property type="entry name" value="POLYMERASE-RELATED"/>
    <property type="match status" value="1"/>
</dbReference>
<dbReference type="InterPro" id="IPR005646">
    <property type="entry name" value="FapA"/>
</dbReference>
<evidence type="ECO:0000256" key="1">
    <source>
        <dbReference type="SAM" id="Coils"/>
    </source>
</evidence>
<organism evidence="3 4">
    <name type="scientific">Paenibacillus spongiae</name>
    <dbReference type="NCBI Taxonomy" id="2909671"/>
    <lineage>
        <taxon>Bacteria</taxon>
        <taxon>Bacillati</taxon>
        <taxon>Bacillota</taxon>
        <taxon>Bacilli</taxon>
        <taxon>Bacillales</taxon>
        <taxon>Paenibacillaceae</taxon>
        <taxon>Paenibacillus</taxon>
    </lineage>
</organism>
<keyword evidence="1" id="KW-0175">Coiled coil</keyword>
<dbReference type="RefSeq" id="WP_258388577.1">
    <property type="nucleotide sequence ID" value="NZ_CP091430.1"/>
</dbReference>
<evidence type="ECO:0000313" key="4">
    <source>
        <dbReference type="Proteomes" id="UP001057877"/>
    </source>
</evidence>
<name>A0ABY5SFH3_9BACL</name>
<dbReference type="InterPro" id="IPR046865">
    <property type="entry name" value="FapA_b_solenoid"/>
</dbReference>